<feature type="region of interest" description="Disordered" evidence="2">
    <location>
        <begin position="605"/>
        <end position="1150"/>
    </location>
</feature>
<dbReference type="InterPro" id="IPR006073">
    <property type="entry name" value="GTP-bd"/>
</dbReference>
<comment type="caution">
    <text evidence="5">The sequence shown here is derived from an EMBL/GenBank/DDBJ whole genome shotgun (WGS) entry which is preliminary data.</text>
</comment>
<dbReference type="Pfam" id="PF26633">
    <property type="entry name" value="DUF8206"/>
    <property type="match status" value="1"/>
</dbReference>
<evidence type="ECO:0000256" key="1">
    <source>
        <dbReference type="SAM" id="Coils"/>
    </source>
</evidence>
<feature type="compositionally biased region" description="Basic and acidic residues" evidence="2">
    <location>
        <begin position="720"/>
        <end position="764"/>
    </location>
</feature>
<dbReference type="Proteomes" id="UP001168821">
    <property type="component" value="Unassembled WGS sequence"/>
</dbReference>
<feature type="compositionally biased region" description="Basic residues" evidence="2">
    <location>
        <begin position="710"/>
        <end position="719"/>
    </location>
</feature>
<feature type="coiled-coil region" evidence="1">
    <location>
        <begin position="428"/>
        <end position="466"/>
    </location>
</feature>
<evidence type="ECO:0000313" key="6">
    <source>
        <dbReference type="Proteomes" id="UP001168821"/>
    </source>
</evidence>
<organism evidence="5 6">
    <name type="scientific">Zophobas morio</name>
    <dbReference type="NCBI Taxonomy" id="2755281"/>
    <lineage>
        <taxon>Eukaryota</taxon>
        <taxon>Metazoa</taxon>
        <taxon>Ecdysozoa</taxon>
        <taxon>Arthropoda</taxon>
        <taxon>Hexapoda</taxon>
        <taxon>Insecta</taxon>
        <taxon>Pterygota</taxon>
        <taxon>Neoptera</taxon>
        <taxon>Endopterygota</taxon>
        <taxon>Coleoptera</taxon>
        <taxon>Polyphaga</taxon>
        <taxon>Cucujiformia</taxon>
        <taxon>Tenebrionidae</taxon>
        <taxon>Zophobas</taxon>
    </lineage>
</organism>
<feature type="compositionally biased region" description="Polar residues" evidence="2">
    <location>
        <begin position="765"/>
        <end position="778"/>
    </location>
</feature>
<keyword evidence="1" id="KW-0175">Coiled coil</keyword>
<evidence type="ECO:0000259" key="4">
    <source>
        <dbReference type="Pfam" id="PF26633"/>
    </source>
</evidence>
<feature type="compositionally biased region" description="Low complexity" evidence="2">
    <location>
        <begin position="1104"/>
        <end position="1115"/>
    </location>
</feature>
<evidence type="ECO:0000259" key="3">
    <source>
        <dbReference type="Pfam" id="PF01926"/>
    </source>
</evidence>
<dbReference type="Gene3D" id="3.40.50.300">
    <property type="entry name" value="P-loop containing nucleotide triphosphate hydrolases"/>
    <property type="match status" value="1"/>
</dbReference>
<feature type="compositionally biased region" description="Basic residues" evidence="2">
    <location>
        <begin position="642"/>
        <end position="660"/>
    </location>
</feature>
<feature type="compositionally biased region" description="Basic and acidic residues" evidence="2">
    <location>
        <begin position="824"/>
        <end position="848"/>
    </location>
</feature>
<feature type="compositionally biased region" description="Acidic residues" evidence="2">
    <location>
        <begin position="1129"/>
        <end position="1143"/>
    </location>
</feature>
<dbReference type="EMBL" id="JALNTZ010000004">
    <property type="protein sequence ID" value="KAJ3655981.1"/>
    <property type="molecule type" value="Genomic_DNA"/>
</dbReference>
<feature type="compositionally biased region" description="Polar residues" evidence="2">
    <location>
        <begin position="849"/>
        <end position="870"/>
    </location>
</feature>
<dbReference type="InterPro" id="IPR058519">
    <property type="entry name" value="DUF8206"/>
</dbReference>
<feature type="compositionally biased region" description="Basic and acidic residues" evidence="2">
    <location>
        <begin position="948"/>
        <end position="964"/>
    </location>
</feature>
<accession>A0AA38IIP7</accession>
<dbReference type="PANTHER" id="PTHR32046">
    <property type="entry name" value="G DOMAIN-CONTAINING PROTEIN"/>
    <property type="match status" value="1"/>
</dbReference>
<dbReference type="GO" id="GO:0005525">
    <property type="term" value="F:GTP binding"/>
    <property type="evidence" value="ECO:0007669"/>
    <property type="project" value="InterPro"/>
</dbReference>
<dbReference type="PROSITE" id="PS00675">
    <property type="entry name" value="SIGMA54_INTERACT_1"/>
    <property type="match status" value="1"/>
</dbReference>
<dbReference type="SUPFAM" id="SSF52540">
    <property type="entry name" value="P-loop containing nucleoside triphosphate hydrolases"/>
    <property type="match status" value="1"/>
</dbReference>
<feature type="coiled-coil region" evidence="1">
    <location>
        <begin position="493"/>
        <end position="539"/>
    </location>
</feature>
<keyword evidence="6" id="KW-1185">Reference proteome</keyword>
<dbReference type="PANTHER" id="PTHR32046:SF11">
    <property type="entry name" value="IMMUNE-ASSOCIATED NUCLEOTIDE-BINDING PROTEIN 10-LIKE"/>
    <property type="match status" value="1"/>
</dbReference>
<feature type="compositionally biased region" description="Basic and acidic residues" evidence="2">
    <location>
        <begin position="631"/>
        <end position="640"/>
    </location>
</feature>
<feature type="compositionally biased region" description="Basic and acidic residues" evidence="2">
    <location>
        <begin position="605"/>
        <end position="622"/>
    </location>
</feature>
<evidence type="ECO:0008006" key="7">
    <source>
        <dbReference type="Google" id="ProtNLM"/>
    </source>
</evidence>
<proteinExistence type="predicted"/>
<sequence>MWKDKFGKNTKTLDDDVNLLLLGETGVGKSTLVNSISNYFNYSSFKKARKGKIDILIPVCLNINDESKIFGKPDDNELHEEGKSATQNVKVYLFPVKMQNRKFNLRLIDTPGVGDPRGIEQDNVHLDNILAYLATLKKLHGICFVLKSNQTRFTKFVEYCLKQILTRLDKSASQNIIFITTYSKTSGYTAENTKNQCLLPLIRSIMSRPPHVEIPLSDENIFAVENEAFSALLGIQEGRQYDKHEMKSMKHSWKKSSKEIRRLFKYIIGGAKNAALKPHDVENTISINNVRFLVEQLTTPIAEVSELIQDNLRLIDRHREKLTRKDQSLQELKEQLYIPCINFEVKKLPQPVTVCINCAEVLKVNGVTQWHYKQRCHNPCHLTGIPKEMIADPRIRSCSAMDKDICKKCGCHWKAHLHIYKETQKVEVKKEDQNVKNAIKNKKDARVEIEILMKFLNEREIELEEESKTISKIVAQFSYFLQEHALTPFNDAYKDYIEQLIKNEKQLEKFADQQVITELEKLLSRHQHMQEAFQESEKKFQTGAVIKNLTPEGIQKSISKLYNLKHMGPTIQKLIYKSVSCRNKETRENFTVVVGQKINLDKETVEEDQHQKVEYSRDDYDLNRTSGSDYDEPRARELRTSRNNHHSKRTSPERRRHLGQHSRDADGHGAVKQGRSESGAKASSSKRDKNLPKSNPSRRSRSVEEDHHRKSEKKSHREHHKVDPSPRRRRRDSDYDSDDRDLRQSSRKVDFKSDTESDDSHDNQSDGSLGSENSVESPKQTRRSRSVEEDHHRKSEKKSHREHHKVDPSPRRRRLDSDYDSDDRDLKQSSRKADFKSDTESDDSHDNQSDGSLGSENSVDSSKQTGSKSYKINDSDDDRPKKINRAKNNSSRQARDVEYDDTTTGTKSRNKTVKKLEESSRQRRHRSESYDSDNCDHSKSSRKGHTTTSKDKSSVKHHLDDRSTKNPVKQSKNPKKSKSANKNHDSDADRPTQSSKTGRNIPKADPETRDHKSSRSKHTKPADSKTPRKSGSVDKSNEWDPYDTKLSRKERGAQERDYESRKNPKSEETLSDSSSSDEFRVTKPEKQKESKSGSSQNAKRYEVSSTSTSSDSSSSFETHTVVAKNSESSESDSESYEDTESGSDFEKVLS</sequence>
<dbReference type="InterPro" id="IPR025662">
    <property type="entry name" value="Sigma_54_int_dom_ATP-bd_1"/>
</dbReference>
<feature type="domain" description="G" evidence="3">
    <location>
        <begin position="20"/>
        <end position="158"/>
    </location>
</feature>
<feature type="compositionally biased region" description="Basic and acidic residues" evidence="2">
    <location>
        <begin position="1020"/>
        <end position="1068"/>
    </location>
</feature>
<evidence type="ECO:0000256" key="2">
    <source>
        <dbReference type="SAM" id="MobiDB-lite"/>
    </source>
</evidence>
<feature type="compositionally biased region" description="Basic residues" evidence="2">
    <location>
        <begin position="972"/>
        <end position="981"/>
    </location>
</feature>
<evidence type="ECO:0000313" key="5">
    <source>
        <dbReference type="EMBL" id="KAJ3655981.1"/>
    </source>
</evidence>
<dbReference type="InterPro" id="IPR027417">
    <property type="entry name" value="P-loop_NTPase"/>
</dbReference>
<protein>
    <recommendedName>
        <fullName evidence="7">G domain-containing protein</fullName>
    </recommendedName>
</protein>
<feature type="compositionally biased region" description="Basic residues" evidence="2">
    <location>
        <begin position="794"/>
        <end position="803"/>
    </location>
</feature>
<dbReference type="Pfam" id="PF01926">
    <property type="entry name" value="MMR_HSR1"/>
    <property type="match status" value="1"/>
</dbReference>
<feature type="compositionally biased region" description="Basic and acidic residues" evidence="2">
    <location>
        <begin position="1077"/>
        <end position="1091"/>
    </location>
</feature>
<name>A0AA38IIP7_9CUCU</name>
<dbReference type="AlphaFoldDB" id="A0AA38IIP7"/>
<gene>
    <name evidence="5" type="ORF">Zmor_015088</name>
</gene>
<feature type="compositionally biased region" description="Basic and acidic residues" evidence="2">
    <location>
        <begin position="1002"/>
        <end position="1013"/>
    </location>
</feature>
<reference evidence="5" key="1">
    <citation type="journal article" date="2023" name="G3 (Bethesda)">
        <title>Whole genome assemblies of Zophobas morio and Tenebrio molitor.</title>
        <authorList>
            <person name="Kaur S."/>
            <person name="Stinson S.A."/>
            <person name="diCenzo G.C."/>
        </authorList>
    </citation>
    <scope>NUCLEOTIDE SEQUENCE</scope>
    <source>
        <strain evidence="5">QUZm001</strain>
    </source>
</reference>
<feature type="domain" description="DUF8206" evidence="4">
    <location>
        <begin position="347"/>
        <end position="421"/>
    </location>
</feature>
<feature type="compositionally biased region" description="Basic and acidic residues" evidence="2">
    <location>
        <begin position="871"/>
        <end position="881"/>
    </location>
</feature>